<dbReference type="GO" id="GO:0005634">
    <property type="term" value="C:nucleus"/>
    <property type="evidence" value="ECO:0007669"/>
    <property type="project" value="TreeGrafter"/>
</dbReference>
<evidence type="ECO:0000313" key="3">
    <source>
        <dbReference type="Proteomes" id="UP001487740"/>
    </source>
</evidence>
<organism evidence="2 3">
    <name type="scientific">Scylla paramamosain</name>
    <name type="common">Mud crab</name>
    <dbReference type="NCBI Taxonomy" id="85552"/>
    <lineage>
        <taxon>Eukaryota</taxon>
        <taxon>Metazoa</taxon>
        <taxon>Ecdysozoa</taxon>
        <taxon>Arthropoda</taxon>
        <taxon>Crustacea</taxon>
        <taxon>Multicrustacea</taxon>
        <taxon>Malacostraca</taxon>
        <taxon>Eumalacostraca</taxon>
        <taxon>Eucarida</taxon>
        <taxon>Decapoda</taxon>
        <taxon>Pleocyemata</taxon>
        <taxon>Brachyura</taxon>
        <taxon>Eubrachyura</taxon>
        <taxon>Portunoidea</taxon>
        <taxon>Portunidae</taxon>
        <taxon>Portuninae</taxon>
        <taxon>Scylla</taxon>
    </lineage>
</organism>
<dbReference type="Proteomes" id="UP001487740">
    <property type="component" value="Unassembled WGS sequence"/>
</dbReference>
<proteinExistence type="predicted"/>
<sequence>MNMMAVPLSVTGRVFCTSGFARCFTTSALLSGRGIRGAVKGLGLQEEELQEMSPDELQAMTDASFDTFNQEAAHIEVDAKKYQAHLRRRTVQHKYFKPYGPVEENLLTWSMKEQLKYLHSSDPDHWTAEVLSKSFPISPQGVVSLIKSHWMPKSEAERQRHDKAVVARWKKHMRGQIGSFKILEKALNNKFSPEKLPSPVMGMKNVVSILEGLRFDGEQPNVSKPMKKRNELPRQPKMPGKSFYSIIEDYKVKTSAGKEQTEENAFTNNLARISGPPQYEGSYTRISGGDTTMRRSSYPKKGKLKKGKLMTFTEFMKKKT</sequence>
<evidence type="ECO:0000256" key="1">
    <source>
        <dbReference type="SAM" id="MobiDB-lite"/>
    </source>
</evidence>
<dbReference type="EMBL" id="JARAKH010000003">
    <property type="protein sequence ID" value="KAK8405071.1"/>
    <property type="molecule type" value="Genomic_DNA"/>
</dbReference>
<keyword evidence="3" id="KW-1185">Reference proteome</keyword>
<dbReference type="InterPro" id="IPR010487">
    <property type="entry name" value="NGRN/Rrg9"/>
</dbReference>
<dbReference type="AlphaFoldDB" id="A0AAW0UY70"/>
<dbReference type="PANTHER" id="PTHR13475:SF3">
    <property type="entry name" value="NEUGRIN"/>
    <property type="match status" value="1"/>
</dbReference>
<accession>A0AAW0UY70</accession>
<evidence type="ECO:0008006" key="4">
    <source>
        <dbReference type="Google" id="ProtNLM"/>
    </source>
</evidence>
<reference evidence="2 3" key="1">
    <citation type="submission" date="2023-03" db="EMBL/GenBank/DDBJ databases">
        <title>High-quality genome of Scylla paramamosain provides insights in environmental adaptation.</title>
        <authorList>
            <person name="Zhang L."/>
        </authorList>
    </citation>
    <scope>NUCLEOTIDE SEQUENCE [LARGE SCALE GENOMIC DNA]</scope>
    <source>
        <strain evidence="2">LZ_2023a</strain>
        <tissue evidence="2">Muscle</tissue>
    </source>
</reference>
<dbReference type="PANTHER" id="PTHR13475">
    <property type="entry name" value="NEUGRIN"/>
    <property type="match status" value="1"/>
</dbReference>
<protein>
    <recommendedName>
        <fullName evidence="4">Neurite outgrowth-associated protein</fullName>
    </recommendedName>
</protein>
<feature type="region of interest" description="Disordered" evidence="1">
    <location>
        <begin position="218"/>
        <end position="238"/>
    </location>
</feature>
<feature type="region of interest" description="Disordered" evidence="1">
    <location>
        <begin position="277"/>
        <end position="303"/>
    </location>
</feature>
<dbReference type="EMBL" id="JARAKH010000003">
    <property type="protein sequence ID" value="KAK8405072.1"/>
    <property type="molecule type" value="Genomic_DNA"/>
</dbReference>
<comment type="caution">
    <text evidence="2">The sequence shown here is derived from an EMBL/GenBank/DDBJ whole genome shotgun (WGS) entry which is preliminary data.</text>
</comment>
<gene>
    <name evidence="2" type="ORF">O3P69_001564</name>
</gene>
<evidence type="ECO:0000313" key="2">
    <source>
        <dbReference type="EMBL" id="KAK8405072.1"/>
    </source>
</evidence>
<name>A0AAW0UY70_SCYPA</name>
<dbReference type="Pfam" id="PF06413">
    <property type="entry name" value="Neugrin"/>
    <property type="match status" value="1"/>
</dbReference>